<feature type="domain" description="Teneurin-like YD-shell" evidence="2">
    <location>
        <begin position="10"/>
        <end position="183"/>
    </location>
</feature>
<evidence type="ECO:0000313" key="3">
    <source>
        <dbReference type="EMBL" id="EPY04315.1"/>
    </source>
</evidence>
<dbReference type="AlphaFoldDB" id="S9U184"/>
<feature type="non-terminal residue" evidence="3">
    <location>
        <position position="533"/>
    </location>
</feature>
<dbReference type="NCBIfam" id="TIGR03696">
    <property type="entry name" value="Rhs_assc_core"/>
    <property type="match status" value="1"/>
</dbReference>
<dbReference type="PANTHER" id="PTHR32305:SF15">
    <property type="entry name" value="PROTEIN RHSA-RELATED"/>
    <property type="match status" value="1"/>
</dbReference>
<evidence type="ECO:0000313" key="4">
    <source>
        <dbReference type="Proteomes" id="UP000015344"/>
    </source>
</evidence>
<sequence>TTYDGANNGIRETYDVMDRLITKEEIKPSGQAVAAARYEYDLAGNVQTAYDGNHNATKYEYDVLGRLIAVTDAEGKTTRYRYNLSGDMVEIKYADGNTIEKRYDEIGRLLQQIDPNKQSKRFYYDGNGNVIKSIDRKGQVQQFEYSNRNFLTTVVAPDERISYSYDATGKRTAMTDQTGTTAYTYYPTGELASITYPDQTRINYDYEIRGLRTEQTVTAGGYKITQRIGHLGILPNPTSMAVLDGSGSQLTQFEYKYDGSYNRLAELKSVQGFLENYAYDGFNLASIQQKQGAALFGNYSYIYDNNRNIVAKNDNGAAYQFSYDPLNRIKSSSKFNEAYAYDQRDNRSTLQSDQVPNIKGASYAYDSRNRLTQVTTEDGKAVSYRYNGDNLMVERTEGGVTTRYYYDDRAKIVAEGRVEGNGSITITASYVHDSNGKLLARQVPGQGMQYYVSNGHGDIIEIRDAQGNVLNRYAYDIWGNPLVQEEQVPNIFRYSGEYWDAATNLQYLRARWYDPSVGRFINEDTYEGDINDP</sequence>
<dbReference type="InterPro" id="IPR022385">
    <property type="entry name" value="Rhs_assc_core"/>
</dbReference>
<dbReference type="EMBL" id="ATMT01000089">
    <property type="protein sequence ID" value="EPY04315.1"/>
    <property type="molecule type" value="Genomic_DNA"/>
</dbReference>
<gene>
    <name evidence="3" type="ORF">PAALTS15_25729</name>
</gene>
<dbReference type="InterPro" id="IPR050708">
    <property type="entry name" value="T6SS_VgrG/RHS"/>
</dbReference>
<feature type="domain" description="Teneurin-like YD-shell" evidence="2">
    <location>
        <begin position="293"/>
        <end position="525"/>
    </location>
</feature>
<dbReference type="Gene3D" id="2.180.10.10">
    <property type="entry name" value="RHS repeat-associated core"/>
    <property type="match status" value="1"/>
</dbReference>
<accession>S9U184</accession>
<dbReference type="InterPro" id="IPR056823">
    <property type="entry name" value="TEN-like_YD-shell"/>
</dbReference>
<dbReference type="PANTHER" id="PTHR32305">
    <property type="match status" value="1"/>
</dbReference>
<name>S9U184_PAEAL</name>
<dbReference type="NCBIfam" id="TIGR01643">
    <property type="entry name" value="YD_repeat_2x"/>
    <property type="match status" value="5"/>
</dbReference>
<comment type="caution">
    <text evidence="3">The sequence shown here is derived from an EMBL/GenBank/DDBJ whole genome shotgun (WGS) entry which is preliminary data.</text>
</comment>
<protein>
    <submittedName>
        <fullName evidence="3">Rhs family protein</fullName>
    </submittedName>
</protein>
<dbReference type="InterPro" id="IPR006530">
    <property type="entry name" value="YD"/>
</dbReference>
<keyword evidence="1" id="KW-0677">Repeat</keyword>
<proteinExistence type="predicted"/>
<dbReference type="eggNOG" id="COG3209">
    <property type="taxonomic scope" value="Bacteria"/>
</dbReference>
<dbReference type="Proteomes" id="UP000015344">
    <property type="component" value="Unassembled WGS sequence"/>
</dbReference>
<feature type="non-terminal residue" evidence="3">
    <location>
        <position position="1"/>
    </location>
</feature>
<dbReference type="RefSeq" id="WP_021262310.1">
    <property type="nucleotide sequence ID" value="NZ_ATMT01000089.1"/>
</dbReference>
<organism evidence="3 4">
    <name type="scientific">Paenibacillus alvei TS-15</name>
    <dbReference type="NCBI Taxonomy" id="1117108"/>
    <lineage>
        <taxon>Bacteria</taxon>
        <taxon>Bacillati</taxon>
        <taxon>Bacillota</taxon>
        <taxon>Bacilli</taxon>
        <taxon>Bacillales</taxon>
        <taxon>Paenibacillaceae</taxon>
        <taxon>Paenibacillus</taxon>
    </lineage>
</organism>
<dbReference type="Pfam" id="PF25023">
    <property type="entry name" value="TEN_YD-shell"/>
    <property type="match status" value="2"/>
</dbReference>
<evidence type="ECO:0000256" key="1">
    <source>
        <dbReference type="ARBA" id="ARBA00022737"/>
    </source>
</evidence>
<reference evidence="3 4" key="1">
    <citation type="submission" date="2013-05" db="EMBL/GenBank/DDBJ databases">
        <authorList>
            <person name="Strain E.A."/>
            <person name="Brown E."/>
            <person name="Allard M.W."/>
            <person name="Luo Y.L."/>
        </authorList>
    </citation>
    <scope>NUCLEOTIDE SEQUENCE [LARGE SCALE GENOMIC DNA]</scope>
    <source>
        <strain evidence="3 4">TS-15</strain>
    </source>
</reference>
<evidence type="ECO:0000259" key="2">
    <source>
        <dbReference type="Pfam" id="PF25023"/>
    </source>
</evidence>